<evidence type="ECO:0000313" key="1">
    <source>
        <dbReference type="EnsemblMetazoa" id="AATE009099-PA.1"/>
    </source>
</evidence>
<sequence>MLSCCSKLCSCCMKWKLGETSGLRERTSRNASFSERVRANISDFRSSLCEALPRKSPGRISTGSTLTAASESPYLNITSHSSEQQCEVMYDLKRLRGGGFVPLLLARREQSSTTFLQPYAQPDHPRILQPVEVCMYDDHDDDDDDDDTFVEQMFGCRLAWVTRFG</sequence>
<protein>
    <submittedName>
        <fullName evidence="1">Uncharacterized protein</fullName>
    </submittedName>
</protein>
<reference evidence="1" key="1">
    <citation type="submission" date="2022-08" db="UniProtKB">
        <authorList>
            <consortium name="EnsemblMetazoa"/>
        </authorList>
    </citation>
    <scope>IDENTIFICATION</scope>
    <source>
        <strain evidence="1">EBRO</strain>
    </source>
</reference>
<dbReference type="AlphaFoldDB" id="A0A182J0N0"/>
<dbReference type="VEuPathDB" id="VectorBase:AATE009099"/>
<dbReference type="EnsemblMetazoa" id="AATE009099-RA">
    <property type="protein sequence ID" value="AATE009099-PA.1"/>
    <property type="gene ID" value="AATE009099"/>
</dbReference>
<proteinExistence type="predicted"/>
<name>A0A182J0N0_ANOAO</name>
<organism evidence="1">
    <name type="scientific">Anopheles atroparvus</name>
    <name type="common">European mosquito</name>
    <dbReference type="NCBI Taxonomy" id="41427"/>
    <lineage>
        <taxon>Eukaryota</taxon>
        <taxon>Metazoa</taxon>
        <taxon>Ecdysozoa</taxon>
        <taxon>Arthropoda</taxon>
        <taxon>Hexapoda</taxon>
        <taxon>Insecta</taxon>
        <taxon>Pterygota</taxon>
        <taxon>Neoptera</taxon>
        <taxon>Endopterygota</taxon>
        <taxon>Diptera</taxon>
        <taxon>Nematocera</taxon>
        <taxon>Culicoidea</taxon>
        <taxon>Culicidae</taxon>
        <taxon>Anophelinae</taxon>
        <taxon>Anopheles</taxon>
    </lineage>
</organism>
<accession>A0A182J0N0</accession>